<name>A0ACC0DTQ3_9BASI</name>
<reference evidence="2" key="2">
    <citation type="journal article" date="2018" name="Mol. Plant Microbe Interact.">
        <title>Genome sequence resources for the wheat stripe rust pathogen (Puccinia striiformis f. sp. tritici) and the barley stripe rust pathogen (Puccinia striiformis f. sp. hordei).</title>
        <authorList>
            <person name="Xia C."/>
            <person name="Wang M."/>
            <person name="Yin C."/>
            <person name="Cornejo O.E."/>
            <person name="Hulbert S.H."/>
            <person name="Chen X."/>
        </authorList>
    </citation>
    <scope>NUCLEOTIDE SEQUENCE [LARGE SCALE GENOMIC DNA]</scope>
    <source>
        <strain evidence="2">93-210</strain>
    </source>
</reference>
<reference evidence="1 2" key="3">
    <citation type="journal article" date="2022" name="Microbiol. Spectr.">
        <title>Folding features and dynamics of 3D genome architecture in plant fungal pathogens.</title>
        <authorList>
            <person name="Xia C."/>
        </authorList>
    </citation>
    <scope>NUCLEOTIDE SEQUENCE [LARGE SCALE GENOMIC DNA]</scope>
    <source>
        <strain evidence="1 2">93-210</strain>
    </source>
</reference>
<sequence>MIKSGLRWMILLFSISLIDQSRSSNNNIPNNIGPSKSLNILQGNDDGWAECNIRTLYRILKERGHQTMISAPVRNKSGTGSMSRDWSKPLTRAGEYDSVPIGAPGVGSDPTDPNIWYVNAFPIDGIRYGLDALTPQMYKGNPDLIITGPNVGKNIGLMDRFSGTLNAAAYGNRRGVPAIAISVDDGNRHGYLSEAPDDPSEIYANVTMRVVNELLKMDEEGPYLPDGCVLNINLQKAAGPQTNHCRTAADYKFALTSIFGISKNDPGFSHCGSDSLPAEHSVLKRVDQCWASVTVIQSKKLNNAYSDQKRFLVDRSPAFFSCPGPES</sequence>
<proteinExistence type="predicted"/>
<organism evidence="1 2">
    <name type="scientific">Puccinia striiformis f. sp. tritici</name>
    <dbReference type="NCBI Taxonomy" id="168172"/>
    <lineage>
        <taxon>Eukaryota</taxon>
        <taxon>Fungi</taxon>
        <taxon>Dikarya</taxon>
        <taxon>Basidiomycota</taxon>
        <taxon>Pucciniomycotina</taxon>
        <taxon>Pucciniomycetes</taxon>
        <taxon>Pucciniales</taxon>
        <taxon>Pucciniaceae</taxon>
        <taxon>Puccinia</taxon>
    </lineage>
</organism>
<protein>
    <submittedName>
        <fullName evidence="1">Uncharacterized protein</fullName>
    </submittedName>
</protein>
<reference evidence="2" key="1">
    <citation type="journal article" date="2018" name="BMC Genomics">
        <title>Genomic insights into host adaptation between the wheat stripe rust pathogen (Puccinia striiformis f. sp. tritici) and the barley stripe rust pathogen (Puccinia striiformis f. sp. hordei).</title>
        <authorList>
            <person name="Xia C."/>
            <person name="Wang M."/>
            <person name="Yin C."/>
            <person name="Cornejo O.E."/>
            <person name="Hulbert S.H."/>
            <person name="Chen X."/>
        </authorList>
    </citation>
    <scope>NUCLEOTIDE SEQUENCE [LARGE SCALE GENOMIC DNA]</scope>
    <source>
        <strain evidence="2">93-210</strain>
    </source>
</reference>
<gene>
    <name evidence="1" type="ORF">MJO28_015446</name>
</gene>
<dbReference type="Proteomes" id="UP001060170">
    <property type="component" value="Chromosome 16"/>
</dbReference>
<keyword evidence="2" id="KW-1185">Reference proteome</keyword>
<accession>A0ACC0DTQ3</accession>
<comment type="caution">
    <text evidence="1">The sequence shown here is derived from an EMBL/GenBank/DDBJ whole genome shotgun (WGS) entry which is preliminary data.</text>
</comment>
<evidence type="ECO:0000313" key="1">
    <source>
        <dbReference type="EMBL" id="KAI7938526.1"/>
    </source>
</evidence>
<evidence type="ECO:0000313" key="2">
    <source>
        <dbReference type="Proteomes" id="UP001060170"/>
    </source>
</evidence>
<dbReference type="EMBL" id="CM045880">
    <property type="protein sequence ID" value="KAI7938526.1"/>
    <property type="molecule type" value="Genomic_DNA"/>
</dbReference>